<keyword evidence="4" id="KW-1185">Reference proteome</keyword>
<evidence type="ECO:0000313" key="4">
    <source>
        <dbReference type="Proteomes" id="UP000652761"/>
    </source>
</evidence>
<dbReference type="EMBL" id="NMUH01003586">
    <property type="protein sequence ID" value="MQM06267.1"/>
    <property type="molecule type" value="Genomic_DNA"/>
</dbReference>
<feature type="chain" id="PRO_5032365901" evidence="2">
    <location>
        <begin position="37"/>
        <end position="265"/>
    </location>
</feature>
<accession>A0A843WFM4</accession>
<dbReference type="AlphaFoldDB" id="A0A843WFM4"/>
<evidence type="ECO:0000256" key="2">
    <source>
        <dbReference type="SAM" id="SignalP"/>
    </source>
</evidence>
<protein>
    <submittedName>
        <fullName evidence="3">Uncharacterized protein</fullName>
    </submittedName>
</protein>
<keyword evidence="1" id="KW-0472">Membrane</keyword>
<name>A0A843WFM4_COLES</name>
<gene>
    <name evidence="3" type="ORF">Taro_039089</name>
</gene>
<proteinExistence type="predicted"/>
<feature type="signal peptide" evidence="2">
    <location>
        <begin position="1"/>
        <end position="36"/>
    </location>
</feature>
<keyword evidence="2" id="KW-0732">Signal</keyword>
<dbReference type="Proteomes" id="UP000652761">
    <property type="component" value="Unassembled WGS sequence"/>
</dbReference>
<keyword evidence="1" id="KW-0812">Transmembrane</keyword>
<organism evidence="3 4">
    <name type="scientific">Colocasia esculenta</name>
    <name type="common">Wild taro</name>
    <name type="synonym">Arum esculentum</name>
    <dbReference type="NCBI Taxonomy" id="4460"/>
    <lineage>
        <taxon>Eukaryota</taxon>
        <taxon>Viridiplantae</taxon>
        <taxon>Streptophyta</taxon>
        <taxon>Embryophyta</taxon>
        <taxon>Tracheophyta</taxon>
        <taxon>Spermatophyta</taxon>
        <taxon>Magnoliopsida</taxon>
        <taxon>Liliopsida</taxon>
        <taxon>Araceae</taxon>
        <taxon>Aroideae</taxon>
        <taxon>Colocasieae</taxon>
        <taxon>Colocasia</taxon>
    </lineage>
</organism>
<comment type="caution">
    <text evidence="3">The sequence shown here is derived from an EMBL/GenBank/DDBJ whole genome shotgun (WGS) entry which is preliminary data.</text>
</comment>
<sequence length="265" mass="28543">MSRSSFRSRLGSHRLLALVLLAACLLTSFGVQLSDAEHDGSIRRVQIRRRHPGHRDLVATGWSSSSCSEGNAPVVAFWLPVFLAVVCALVGRRPSWELSGGVPCVPVLAGLSWLQPAVPFACGGCLAFSLLLGAWHLRACPVQRLSPFSWDPHPREPIEGVLRATSVLELAAVLADSRAEEKMVVGSGVDVFSRGALGWFCLWALDLVEVRGSRASGETSLCAEGYFRIVFDSTGSAAVVSGPTLVVGRGRYSLSQEFVAGRLWW</sequence>
<evidence type="ECO:0000313" key="3">
    <source>
        <dbReference type="EMBL" id="MQM06267.1"/>
    </source>
</evidence>
<evidence type="ECO:0000256" key="1">
    <source>
        <dbReference type="SAM" id="Phobius"/>
    </source>
</evidence>
<reference evidence="3" key="1">
    <citation type="submission" date="2017-07" db="EMBL/GenBank/DDBJ databases">
        <title>Taro Niue Genome Assembly and Annotation.</title>
        <authorList>
            <person name="Atibalentja N."/>
            <person name="Keating K."/>
            <person name="Fields C.J."/>
        </authorList>
    </citation>
    <scope>NUCLEOTIDE SEQUENCE</scope>
    <source>
        <strain evidence="3">Niue_2</strain>
        <tissue evidence="3">Leaf</tissue>
    </source>
</reference>
<keyword evidence="1" id="KW-1133">Transmembrane helix</keyword>
<feature type="transmembrane region" description="Helical" evidence="1">
    <location>
        <begin position="117"/>
        <end position="137"/>
    </location>
</feature>
<feature type="transmembrane region" description="Helical" evidence="1">
    <location>
        <begin position="72"/>
        <end position="91"/>
    </location>
</feature>